<dbReference type="AlphaFoldDB" id="A0AAX3BA01"/>
<proteinExistence type="predicted"/>
<evidence type="ECO:0000259" key="4">
    <source>
        <dbReference type="SMART" id="SM00642"/>
    </source>
</evidence>
<dbReference type="GO" id="GO:0046872">
    <property type="term" value="F:metal ion binding"/>
    <property type="evidence" value="ECO:0007669"/>
    <property type="project" value="UniProtKB-KW"/>
</dbReference>
<dbReference type="Pfam" id="PF09985">
    <property type="entry name" value="Glucodextran_C"/>
    <property type="match status" value="1"/>
</dbReference>
<accession>A0AAX3BA01</accession>
<dbReference type="InterPro" id="IPR019248">
    <property type="entry name" value="Glucodextran_C"/>
</dbReference>
<feature type="domain" description="Glycosyl hydrolase family 13 catalytic" evidence="4">
    <location>
        <begin position="63"/>
        <end position="480"/>
    </location>
</feature>
<evidence type="ECO:0000313" key="5">
    <source>
        <dbReference type="EMBL" id="URA09080.1"/>
    </source>
</evidence>
<dbReference type="Gene3D" id="3.20.20.80">
    <property type="entry name" value="Glycosidases"/>
    <property type="match status" value="1"/>
</dbReference>
<dbReference type="RefSeq" id="WP_271434206.1">
    <property type="nucleotide sequence ID" value="NZ_CP073355.1"/>
</dbReference>
<name>A0AAX3BA01_9SPIR</name>
<dbReference type="Proteomes" id="UP001056539">
    <property type="component" value="Chromosome"/>
</dbReference>
<organism evidence="5 6">
    <name type="scientific">Thermospira aquatica</name>
    <dbReference type="NCBI Taxonomy" id="2828656"/>
    <lineage>
        <taxon>Bacteria</taxon>
        <taxon>Pseudomonadati</taxon>
        <taxon>Spirochaetota</taxon>
        <taxon>Spirochaetia</taxon>
        <taxon>Brevinematales</taxon>
        <taxon>Thermospiraceae</taxon>
        <taxon>Thermospira</taxon>
    </lineage>
</organism>
<reference evidence="5" key="1">
    <citation type="submission" date="2021-04" db="EMBL/GenBank/DDBJ databases">
        <authorList>
            <person name="Postec A."/>
        </authorList>
    </citation>
    <scope>NUCLEOTIDE SEQUENCE</scope>
    <source>
        <strain evidence="5">F1F22</strain>
    </source>
</reference>
<dbReference type="SUPFAM" id="SSF49344">
    <property type="entry name" value="CBD9-like"/>
    <property type="match status" value="1"/>
</dbReference>
<keyword evidence="3" id="KW-0732">Signal</keyword>
<dbReference type="InterPro" id="IPR017853">
    <property type="entry name" value="GH"/>
</dbReference>
<protein>
    <recommendedName>
        <fullName evidence="4">Glycosyl hydrolase family 13 catalytic domain-containing protein</fullName>
    </recommendedName>
</protein>
<evidence type="ECO:0000256" key="3">
    <source>
        <dbReference type="ARBA" id="ARBA00022729"/>
    </source>
</evidence>
<dbReference type="PROSITE" id="PS51257">
    <property type="entry name" value="PROKAR_LIPOPROTEIN"/>
    <property type="match status" value="1"/>
</dbReference>
<reference evidence="5" key="2">
    <citation type="submission" date="2022-06" db="EMBL/GenBank/DDBJ databases">
        <title>Thermospira aquatica gen. nov., sp. nov.</title>
        <authorList>
            <person name="Ben Ali Gam Z."/>
            <person name="Labat M."/>
        </authorList>
    </citation>
    <scope>NUCLEOTIDE SEQUENCE</scope>
    <source>
        <strain evidence="5">F1F22</strain>
    </source>
</reference>
<dbReference type="SMART" id="SM00642">
    <property type="entry name" value="Aamy"/>
    <property type="match status" value="1"/>
</dbReference>
<dbReference type="InterPro" id="IPR006047">
    <property type="entry name" value="GH13_cat_dom"/>
</dbReference>
<evidence type="ECO:0000256" key="1">
    <source>
        <dbReference type="ARBA" id="ARBA00001913"/>
    </source>
</evidence>
<dbReference type="GO" id="GO:0005975">
    <property type="term" value="P:carbohydrate metabolic process"/>
    <property type="evidence" value="ECO:0007669"/>
    <property type="project" value="InterPro"/>
</dbReference>
<dbReference type="PANTHER" id="PTHR10357:SF215">
    <property type="entry name" value="ALPHA-AMYLASE 1"/>
    <property type="match status" value="1"/>
</dbReference>
<evidence type="ECO:0000313" key="6">
    <source>
        <dbReference type="Proteomes" id="UP001056539"/>
    </source>
</evidence>
<dbReference type="PANTHER" id="PTHR10357">
    <property type="entry name" value="ALPHA-AMYLASE FAMILY MEMBER"/>
    <property type="match status" value="1"/>
</dbReference>
<dbReference type="Pfam" id="PF00128">
    <property type="entry name" value="Alpha-amylase"/>
    <property type="match status" value="1"/>
</dbReference>
<keyword evidence="6" id="KW-1185">Reference proteome</keyword>
<keyword evidence="2" id="KW-0479">Metal-binding</keyword>
<sequence length="886" mass="100298">MKKTWFPIIVACIVIGTGSCSTPIKTTSDRKPIGVPTLQVSADDKARYLHVPSPDWRDQIIYFIMIDRFYDGNPDNNNMGAGEYDPKENAKFSGGDIAGIASKLDYIQGLGATAIWITPPVANQWWDPLVHYGGYHGYWARDFMAVDEHFGTLEDYQALSVMLHKRGMYLIQDIVCNHVGNYFTYTNTYNPSNVTENLVLNTRSLPTSKPTRYPFDQIDPTDPNQRELGIYHWTPSINNYKDPHQKLHYQLSDLDDLNTTNEVVIKYLKDAYNFWITNVGVDGFRIDTIIYVDHNFWHRFIHDKEENSPGVAIMASRIGKSNFITFGEAWLNAAPYQDECEREARSYLGTSQKPELTSVLNFSLQQEIKRVFTEGGETSLMTYRFAALKKHFGDIHYLFNFFDNHDMNRFLQGGTIPALKQAIVFLFTIPGIPVIYYGTEQKLTETRTALFAGGYGSGNKDRFDTESEMYRFLRDMATLRKTNQVFRRGEIIPIKDEPTGPGIFAYLMDDGKDQAIVIFNTSEEEILVDNLDLKRQNPAFLEVLHSTRKVQKPLLTDATGKISFLLKGRSTIVAMVRSTNSFSSLPAQISFDIPKTKVLTTNILLRGKAQGVSNLMLVIDGHIGSALSAAVNEKGEWSVLLPVEALDNGKHRCTMYGSISGTDFIVSPTYAFEVKIEYTKILSLTDPVGDDKGPSGNYLYPTDVSFDHQMDIERVDVFRARNNLMITLTMARPISTVWNPKNGFDHVTFYIYFFVRNREGGATVLPRQQAKTPQGFSWHYMSMVGGWNNNLFSSRGASEENYGTPLSASPKILVDPDKRQISLRYTANSFENPQDLSGMKIYITTWDYDGLESANRPIEREPKAYRFGGDPNGPMIMDDVGPFVLP</sequence>
<dbReference type="SUPFAM" id="SSF51445">
    <property type="entry name" value="(Trans)glycosidases"/>
    <property type="match status" value="1"/>
</dbReference>
<evidence type="ECO:0000256" key="2">
    <source>
        <dbReference type="ARBA" id="ARBA00022723"/>
    </source>
</evidence>
<dbReference type="KEGG" id="taqu:KDW03_06110"/>
<comment type="cofactor">
    <cofactor evidence="1">
        <name>Ca(2+)</name>
        <dbReference type="ChEBI" id="CHEBI:29108"/>
    </cofactor>
</comment>
<gene>
    <name evidence="5" type="ORF">KDW03_06110</name>
</gene>
<dbReference type="EMBL" id="CP073355">
    <property type="protein sequence ID" value="URA09080.1"/>
    <property type="molecule type" value="Genomic_DNA"/>
</dbReference>
<dbReference type="Gene3D" id="2.60.40.1190">
    <property type="match status" value="1"/>
</dbReference>